<dbReference type="InterPro" id="IPR020449">
    <property type="entry name" value="Tscrpt_reg_AraC-type_HTH"/>
</dbReference>
<evidence type="ECO:0000313" key="6">
    <source>
        <dbReference type="Proteomes" id="UP000248132"/>
    </source>
</evidence>
<dbReference type="AlphaFoldDB" id="A0A318XM82"/>
<dbReference type="OrthoDB" id="9801721at2"/>
<dbReference type="SMART" id="SM00342">
    <property type="entry name" value="HTH_ARAC"/>
    <property type="match status" value="1"/>
</dbReference>
<keyword evidence="2 5" id="KW-0238">DNA-binding</keyword>
<keyword evidence="1" id="KW-0805">Transcription regulation</keyword>
<gene>
    <name evidence="5" type="ORF">LY28_01962</name>
</gene>
<dbReference type="InterPro" id="IPR018060">
    <property type="entry name" value="HTH_AraC"/>
</dbReference>
<dbReference type="SUPFAM" id="SSF46689">
    <property type="entry name" value="Homeodomain-like"/>
    <property type="match status" value="1"/>
</dbReference>
<evidence type="ECO:0000256" key="3">
    <source>
        <dbReference type="ARBA" id="ARBA00023163"/>
    </source>
</evidence>
<protein>
    <submittedName>
        <fullName evidence="5">AraC-like DNA-binding protein</fullName>
    </submittedName>
</protein>
<name>A0A318XM82_9FIRM</name>
<dbReference type="Proteomes" id="UP000248132">
    <property type="component" value="Unassembled WGS sequence"/>
</dbReference>
<dbReference type="PANTHER" id="PTHR47893">
    <property type="entry name" value="REGULATORY PROTEIN PCHR"/>
    <property type="match status" value="1"/>
</dbReference>
<evidence type="ECO:0000313" key="5">
    <source>
        <dbReference type="EMBL" id="PYG87593.1"/>
    </source>
</evidence>
<evidence type="ECO:0000256" key="1">
    <source>
        <dbReference type="ARBA" id="ARBA00023015"/>
    </source>
</evidence>
<dbReference type="PROSITE" id="PS01124">
    <property type="entry name" value="HTH_ARAC_FAMILY_2"/>
    <property type="match status" value="1"/>
</dbReference>
<keyword evidence="6" id="KW-1185">Reference proteome</keyword>
<comment type="caution">
    <text evidence="5">The sequence shown here is derived from an EMBL/GenBank/DDBJ whole genome shotgun (WGS) entry which is preliminary data.</text>
</comment>
<keyword evidence="3" id="KW-0804">Transcription</keyword>
<dbReference type="Gene3D" id="1.10.10.60">
    <property type="entry name" value="Homeodomain-like"/>
    <property type="match status" value="1"/>
</dbReference>
<dbReference type="PANTHER" id="PTHR47893:SF1">
    <property type="entry name" value="REGULATORY PROTEIN PCHR"/>
    <property type="match status" value="1"/>
</dbReference>
<evidence type="ECO:0000256" key="2">
    <source>
        <dbReference type="ARBA" id="ARBA00023125"/>
    </source>
</evidence>
<dbReference type="Pfam" id="PF12833">
    <property type="entry name" value="HTH_18"/>
    <property type="match status" value="1"/>
</dbReference>
<evidence type="ECO:0000259" key="4">
    <source>
        <dbReference type="PROSITE" id="PS01124"/>
    </source>
</evidence>
<feature type="domain" description="HTH araC/xylS-type" evidence="4">
    <location>
        <begin position="53"/>
        <end position="151"/>
    </location>
</feature>
<dbReference type="GO" id="GO:0043565">
    <property type="term" value="F:sequence-specific DNA binding"/>
    <property type="evidence" value="ECO:0007669"/>
    <property type="project" value="InterPro"/>
</dbReference>
<proteinExistence type="predicted"/>
<dbReference type="RefSeq" id="WP_110461996.1">
    <property type="nucleotide sequence ID" value="NZ_QKMR01000010.1"/>
</dbReference>
<dbReference type="InterPro" id="IPR009057">
    <property type="entry name" value="Homeodomain-like_sf"/>
</dbReference>
<sequence>MRSAQKLPTEWRSAEDFCRGKALEAFAITLDYICTNKKEPSVRLSPFDRKALENVRKQLSECLLNPPQIKELTRITGLNKQKLMSGFKLLNGITIYEYVKRVRMQKALELLMESDMPVLEIAKSVGYCGDGHFHKTFRDVYGTTPGKLRKASQENMK</sequence>
<dbReference type="PRINTS" id="PR00032">
    <property type="entry name" value="HTHARAC"/>
</dbReference>
<reference evidence="5 6" key="1">
    <citation type="submission" date="2018-06" db="EMBL/GenBank/DDBJ databases">
        <title>Genomic Encyclopedia of Type Strains, Phase I: the one thousand microbial genomes (KMG-I) project.</title>
        <authorList>
            <person name="Kyrpides N."/>
        </authorList>
    </citation>
    <scope>NUCLEOTIDE SEQUENCE [LARGE SCALE GENOMIC DNA]</scope>
    <source>
        <strain evidence="5 6">DSM 19573</strain>
    </source>
</reference>
<dbReference type="GO" id="GO:0003700">
    <property type="term" value="F:DNA-binding transcription factor activity"/>
    <property type="evidence" value="ECO:0007669"/>
    <property type="project" value="InterPro"/>
</dbReference>
<dbReference type="InterPro" id="IPR053142">
    <property type="entry name" value="PchR_regulatory_protein"/>
</dbReference>
<dbReference type="EMBL" id="QKMR01000010">
    <property type="protein sequence ID" value="PYG87593.1"/>
    <property type="molecule type" value="Genomic_DNA"/>
</dbReference>
<accession>A0A318XM82</accession>
<organism evidence="5 6">
    <name type="scientific">Ruminiclostridium sufflavum DSM 19573</name>
    <dbReference type="NCBI Taxonomy" id="1121337"/>
    <lineage>
        <taxon>Bacteria</taxon>
        <taxon>Bacillati</taxon>
        <taxon>Bacillota</taxon>
        <taxon>Clostridia</taxon>
        <taxon>Eubacteriales</taxon>
        <taxon>Oscillospiraceae</taxon>
        <taxon>Ruminiclostridium</taxon>
    </lineage>
</organism>